<sequence>MGPAVTDRPAEDVWQYPRPPAVEPSDELVVVELGGSEIVRTSRALRVLETSHPPTYYLPLADVAPGVLHPVGGTTWCEWKGSADYFDVVAGGRTVPAGAWTYPSPTPAFAALTGHLALYPGRMDRCTVDGEVVQAQEGDFYGGWITSRVRGPFKGAPGTLGW</sequence>
<dbReference type="OrthoDB" id="285364at2"/>
<dbReference type="EMBL" id="ACLF03000004">
    <property type="protein sequence ID" value="EFQ83409.1"/>
    <property type="molecule type" value="Genomic_DNA"/>
</dbReference>
<dbReference type="Gene3D" id="2.170.150.40">
    <property type="entry name" value="Domain of unknown function (DUF427)"/>
    <property type="match status" value="1"/>
</dbReference>
<dbReference type="Proteomes" id="UP000003111">
    <property type="component" value="Unassembled WGS sequence"/>
</dbReference>
<organism evidence="2 3">
    <name type="scientific">Aeromicrobium marinum DSM 15272</name>
    <dbReference type="NCBI Taxonomy" id="585531"/>
    <lineage>
        <taxon>Bacteria</taxon>
        <taxon>Bacillati</taxon>
        <taxon>Actinomycetota</taxon>
        <taxon>Actinomycetes</taxon>
        <taxon>Propionibacteriales</taxon>
        <taxon>Nocardioidaceae</taxon>
        <taxon>Aeromicrobium</taxon>
    </lineage>
</organism>
<evidence type="ECO:0000313" key="3">
    <source>
        <dbReference type="Proteomes" id="UP000003111"/>
    </source>
</evidence>
<protein>
    <recommendedName>
        <fullName evidence="1">DUF427 domain-containing protein</fullName>
    </recommendedName>
</protein>
<keyword evidence="3" id="KW-1185">Reference proteome</keyword>
<feature type="domain" description="DUF427" evidence="1">
    <location>
        <begin position="29"/>
        <end position="120"/>
    </location>
</feature>
<dbReference type="InterPro" id="IPR038694">
    <property type="entry name" value="DUF427_sf"/>
</dbReference>
<accession>E2SAL3</accession>
<dbReference type="InterPro" id="IPR007361">
    <property type="entry name" value="DUF427"/>
</dbReference>
<evidence type="ECO:0000259" key="1">
    <source>
        <dbReference type="Pfam" id="PF04248"/>
    </source>
</evidence>
<evidence type="ECO:0000313" key="2">
    <source>
        <dbReference type="EMBL" id="EFQ83409.1"/>
    </source>
</evidence>
<dbReference type="PANTHER" id="PTHR43058:SF1">
    <property type="entry name" value="DUF427 DOMAIN-CONTAINING PROTEIN"/>
    <property type="match status" value="1"/>
</dbReference>
<name>E2SAL3_9ACTN</name>
<reference evidence="2" key="1">
    <citation type="submission" date="2010-08" db="EMBL/GenBank/DDBJ databases">
        <authorList>
            <person name="Muzny D."/>
            <person name="Qin X."/>
            <person name="Buhay C."/>
            <person name="Dugan-Rocha S."/>
            <person name="Ding Y."/>
            <person name="Chen G."/>
            <person name="Hawes A."/>
            <person name="Holder M."/>
            <person name="Jhangiani S."/>
            <person name="Johnson A."/>
            <person name="Khan Z."/>
            <person name="Li Z."/>
            <person name="Liu W."/>
            <person name="Liu X."/>
            <person name="Perez L."/>
            <person name="Shen H."/>
            <person name="Wang Q."/>
            <person name="Watt J."/>
            <person name="Xi L."/>
            <person name="Xin Y."/>
            <person name="Zhou J."/>
            <person name="Deng J."/>
            <person name="Jiang H."/>
            <person name="Liu Y."/>
            <person name="Qu J."/>
            <person name="Song X.-Z."/>
            <person name="Zhang L."/>
            <person name="Villasana D."/>
            <person name="Johnson A."/>
            <person name="Liu J."/>
            <person name="Liyanage D."/>
            <person name="Lorensuhewa L."/>
            <person name="Robinson T."/>
            <person name="Song A."/>
            <person name="Song B.-B."/>
            <person name="Dinh H."/>
            <person name="Thornton R."/>
            <person name="Coyle M."/>
            <person name="Francisco L."/>
            <person name="Jackson L."/>
            <person name="Javaid M."/>
            <person name="Korchina V."/>
            <person name="Kovar C."/>
            <person name="Mata R."/>
            <person name="Mathew T."/>
            <person name="Ngo R."/>
            <person name="Nguyen L."/>
            <person name="Nguyen N."/>
            <person name="Okwuonu G."/>
            <person name="Ongeri F."/>
            <person name="Pham C."/>
            <person name="Simmons D."/>
            <person name="Wilczek-Boney K."/>
            <person name="Hale W."/>
            <person name="Jakkamsetti A."/>
            <person name="Pham P."/>
            <person name="Ruth R."/>
            <person name="San Lucas F."/>
            <person name="Warren J."/>
            <person name="Zhang J."/>
            <person name="Zhao Z."/>
            <person name="Zhou C."/>
            <person name="Zhu D."/>
            <person name="Lee S."/>
            <person name="Bess C."/>
            <person name="Blankenburg K."/>
            <person name="Forbes L."/>
            <person name="Fu Q."/>
            <person name="Gubbala S."/>
            <person name="Hirani K."/>
            <person name="Jayaseelan J.C."/>
            <person name="Lara F."/>
            <person name="Munidasa M."/>
            <person name="Palculict T."/>
            <person name="Patil S."/>
            <person name="Pu L.-L."/>
            <person name="Saada N."/>
            <person name="Tang L."/>
            <person name="Weissenberger G."/>
            <person name="Zhu Y."/>
            <person name="Hemphill L."/>
            <person name="Shang Y."/>
            <person name="Youmans B."/>
            <person name="Ayvaz T."/>
            <person name="Ross M."/>
            <person name="Santibanez J."/>
            <person name="Aqrawi P."/>
            <person name="Gross S."/>
            <person name="Joshi V."/>
            <person name="Fowler G."/>
            <person name="Nazareth L."/>
            <person name="Reid J."/>
            <person name="Worley K."/>
            <person name="Petrosino J."/>
            <person name="Highlander S."/>
            <person name="Gibbs R."/>
        </authorList>
    </citation>
    <scope>NUCLEOTIDE SEQUENCE [LARGE SCALE GENOMIC DNA]</scope>
    <source>
        <strain evidence="2">DSM 15272</strain>
    </source>
</reference>
<gene>
    <name evidence="2" type="ORF">HMPREF0063_11071</name>
</gene>
<dbReference type="Pfam" id="PF04248">
    <property type="entry name" value="NTP_transf_9"/>
    <property type="match status" value="1"/>
</dbReference>
<dbReference type="STRING" id="585531.HMPREF0063_11071"/>
<dbReference type="HOGENOM" id="CLU_103537_0_0_11"/>
<dbReference type="eggNOG" id="COG2343">
    <property type="taxonomic scope" value="Bacteria"/>
</dbReference>
<proteinExistence type="predicted"/>
<comment type="caution">
    <text evidence="2">The sequence shown here is derived from an EMBL/GenBank/DDBJ whole genome shotgun (WGS) entry which is preliminary data.</text>
</comment>
<dbReference type="PANTHER" id="PTHR43058">
    <property type="entry name" value="SLR0655 PROTEIN"/>
    <property type="match status" value="1"/>
</dbReference>
<dbReference type="AlphaFoldDB" id="E2SAL3"/>